<feature type="region of interest" description="Disordered" evidence="1">
    <location>
        <begin position="392"/>
        <end position="560"/>
    </location>
</feature>
<reference evidence="2 3" key="1">
    <citation type="journal article" date="2019" name="Nat. Ecol. Evol.">
        <title>Megaphylogeny resolves global patterns of mushroom evolution.</title>
        <authorList>
            <person name="Varga T."/>
            <person name="Krizsan K."/>
            <person name="Foldi C."/>
            <person name="Dima B."/>
            <person name="Sanchez-Garcia M."/>
            <person name="Sanchez-Ramirez S."/>
            <person name="Szollosi G.J."/>
            <person name="Szarkandi J.G."/>
            <person name="Papp V."/>
            <person name="Albert L."/>
            <person name="Andreopoulos W."/>
            <person name="Angelini C."/>
            <person name="Antonin V."/>
            <person name="Barry K.W."/>
            <person name="Bougher N.L."/>
            <person name="Buchanan P."/>
            <person name="Buyck B."/>
            <person name="Bense V."/>
            <person name="Catcheside P."/>
            <person name="Chovatia M."/>
            <person name="Cooper J."/>
            <person name="Damon W."/>
            <person name="Desjardin D."/>
            <person name="Finy P."/>
            <person name="Geml J."/>
            <person name="Haridas S."/>
            <person name="Hughes K."/>
            <person name="Justo A."/>
            <person name="Karasinski D."/>
            <person name="Kautmanova I."/>
            <person name="Kiss B."/>
            <person name="Kocsube S."/>
            <person name="Kotiranta H."/>
            <person name="LaButti K.M."/>
            <person name="Lechner B.E."/>
            <person name="Liimatainen K."/>
            <person name="Lipzen A."/>
            <person name="Lukacs Z."/>
            <person name="Mihaltcheva S."/>
            <person name="Morgado L.N."/>
            <person name="Niskanen T."/>
            <person name="Noordeloos M.E."/>
            <person name="Ohm R.A."/>
            <person name="Ortiz-Santana B."/>
            <person name="Ovrebo C."/>
            <person name="Racz N."/>
            <person name="Riley R."/>
            <person name="Savchenko A."/>
            <person name="Shiryaev A."/>
            <person name="Soop K."/>
            <person name="Spirin V."/>
            <person name="Szebenyi C."/>
            <person name="Tomsovsky M."/>
            <person name="Tulloss R.E."/>
            <person name="Uehling J."/>
            <person name="Grigoriev I.V."/>
            <person name="Vagvolgyi C."/>
            <person name="Papp T."/>
            <person name="Martin F.M."/>
            <person name="Miettinen O."/>
            <person name="Hibbett D.S."/>
            <person name="Nagy L.G."/>
        </authorList>
    </citation>
    <scope>NUCLEOTIDE SEQUENCE [LARGE SCALE GENOMIC DNA]</scope>
    <source>
        <strain evidence="2 3">HHB13444</strain>
    </source>
</reference>
<keyword evidence="3" id="KW-1185">Reference proteome</keyword>
<evidence type="ECO:0000313" key="2">
    <source>
        <dbReference type="EMBL" id="TFK89214.1"/>
    </source>
</evidence>
<sequence>MPRPTRLRENEDAYLETRQGSYRTTPGREKDAFVDQCARHILTLREVLDDDSEQYKLLLELFSSVRNWFNNRTQAKKARLPLRINRAYTGERVFESLCRDEIRASVQGDDSDEHHIVLWNARRKELWEALSQDERDEYEAKAVRWNEEGPDVQLPPALAYRRAIGWMRSVVALYWEQCRMPVIVYGLCPNDGDVPQGIRYDTSELLNERAPEGVPRRPEYSDNADWDQGLRRNFRLFFEPWVMPNAAGVAGETSTAVETNRRAPEEFEFETYDDGTPILVDTENGTPFTYLQRIAVFRQYVRAHYSCAKGYQVKYAPWGSMHAHPEYFFDDGMLPAGFHMRDPSHIHENDLINFFRHVISMEHPANGEDGTRFRFKCYEVGKKNRKKYLPAIYDGRPSDAAPGCRKKRPIYRRNGVPQTESNAPSADLPGSQELDAQHPGSKSKKPSMKAAKKPAKARKTKASSSKLSPKQDRKGKGKAKASHDESDEAEYTDGQEPKDITHEEFPMASSDEDSVEEVGFEDELVEGSEDFFDSLPDAAGPSKRLRRDRKRAMAIPRPTL</sequence>
<accession>A0A5C3PHE6</accession>
<evidence type="ECO:0000313" key="3">
    <source>
        <dbReference type="Proteomes" id="UP000308197"/>
    </source>
</evidence>
<protein>
    <submittedName>
        <fullName evidence="2">Uncharacterized protein</fullName>
    </submittedName>
</protein>
<gene>
    <name evidence="2" type="ORF">K466DRAFT_564277</name>
</gene>
<feature type="compositionally biased region" description="Basic residues" evidence="1">
    <location>
        <begin position="543"/>
        <end position="552"/>
    </location>
</feature>
<evidence type="ECO:0000256" key="1">
    <source>
        <dbReference type="SAM" id="MobiDB-lite"/>
    </source>
</evidence>
<feature type="compositionally biased region" description="Basic residues" evidence="1">
    <location>
        <begin position="441"/>
        <end position="461"/>
    </location>
</feature>
<dbReference type="EMBL" id="ML211083">
    <property type="protein sequence ID" value="TFK89214.1"/>
    <property type="molecule type" value="Genomic_DNA"/>
</dbReference>
<dbReference type="AlphaFoldDB" id="A0A5C3PHE6"/>
<dbReference type="InParanoid" id="A0A5C3PHE6"/>
<proteinExistence type="predicted"/>
<name>A0A5C3PHE6_9APHY</name>
<organism evidence="2 3">
    <name type="scientific">Polyporus arcularius HHB13444</name>
    <dbReference type="NCBI Taxonomy" id="1314778"/>
    <lineage>
        <taxon>Eukaryota</taxon>
        <taxon>Fungi</taxon>
        <taxon>Dikarya</taxon>
        <taxon>Basidiomycota</taxon>
        <taxon>Agaricomycotina</taxon>
        <taxon>Agaricomycetes</taxon>
        <taxon>Polyporales</taxon>
        <taxon>Polyporaceae</taxon>
        <taxon>Polyporus</taxon>
    </lineage>
</organism>
<dbReference type="Proteomes" id="UP000308197">
    <property type="component" value="Unassembled WGS sequence"/>
</dbReference>
<feature type="compositionally biased region" description="Basic and acidic residues" evidence="1">
    <location>
        <begin position="495"/>
        <end position="505"/>
    </location>
</feature>
<feature type="compositionally biased region" description="Acidic residues" evidence="1">
    <location>
        <begin position="510"/>
        <end position="532"/>
    </location>
</feature>